<dbReference type="EMBL" id="MU004412">
    <property type="protein sequence ID" value="KAF2652010.1"/>
    <property type="molecule type" value="Genomic_DNA"/>
</dbReference>
<reference evidence="2" key="1">
    <citation type="journal article" date="2020" name="Stud. Mycol.">
        <title>101 Dothideomycetes genomes: a test case for predicting lifestyles and emergence of pathogens.</title>
        <authorList>
            <person name="Haridas S."/>
            <person name="Albert R."/>
            <person name="Binder M."/>
            <person name="Bloem J."/>
            <person name="Labutti K."/>
            <person name="Salamov A."/>
            <person name="Andreopoulos B."/>
            <person name="Baker S."/>
            <person name="Barry K."/>
            <person name="Bills G."/>
            <person name="Bluhm B."/>
            <person name="Cannon C."/>
            <person name="Castanera R."/>
            <person name="Culley D."/>
            <person name="Daum C."/>
            <person name="Ezra D."/>
            <person name="Gonzalez J."/>
            <person name="Henrissat B."/>
            <person name="Kuo A."/>
            <person name="Liang C."/>
            <person name="Lipzen A."/>
            <person name="Lutzoni F."/>
            <person name="Magnuson J."/>
            <person name="Mondo S."/>
            <person name="Nolan M."/>
            <person name="Ohm R."/>
            <person name="Pangilinan J."/>
            <person name="Park H.-J."/>
            <person name="Ramirez L."/>
            <person name="Alfaro M."/>
            <person name="Sun H."/>
            <person name="Tritt A."/>
            <person name="Yoshinaga Y."/>
            <person name="Zwiers L.-H."/>
            <person name="Turgeon B."/>
            <person name="Goodwin S."/>
            <person name="Spatafora J."/>
            <person name="Crous P."/>
            <person name="Grigoriev I."/>
        </authorList>
    </citation>
    <scope>NUCLEOTIDE SEQUENCE</scope>
    <source>
        <strain evidence="2">CBS 122681</strain>
    </source>
</reference>
<feature type="chain" id="PRO_5025533404" evidence="1">
    <location>
        <begin position="21"/>
        <end position="297"/>
    </location>
</feature>
<evidence type="ECO:0000256" key="1">
    <source>
        <dbReference type="SAM" id="SignalP"/>
    </source>
</evidence>
<keyword evidence="1" id="KW-0732">Signal</keyword>
<dbReference type="OrthoDB" id="5076485at2759"/>
<keyword evidence="3" id="KW-1185">Reference proteome</keyword>
<evidence type="ECO:0000313" key="3">
    <source>
        <dbReference type="Proteomes" id="UP000799324"/>
    </source>
</evidence>
<dbReference type="Proteomes" id="UP000799324">
    <property type="component" value="Unassembled WGS sequence"/>
</dbReference>
<evidence type="ECO:0000313" key="2">
    <source>
        <dbReference type="EMBL" id="KAF2652010.1"/>
    </source>
</evidence>
<organism evidence="2 3">
    <name type="scientific">Lophiostoma macrostomum CBS 122681</name>
    <dbReference type="NCBI Taxonomy" id="1314788"/>
    <lineage>
        <taxon>Eukaryota</taxon>
        <taxon>Fungi</taxon>
        <taxon>Dikarya</taxon>
        <taxon>Ascomycota</taxon>
        <taxon>Pezizomycotina</taxon>
        <taxon>Dothideomycetes</taxon>
        <taxon>Pleosporomycetidae</taxon>
        <taxon>Pleosporales</taxon>
        <taxon>Lophiostomataceae</taxon>
        <taxon>Lophiostoma</taxon>
    </lineage>
</organism>
<name>A0A6A6SWR7_9PLEO</name>
<protein>
    <submittedName>
        <fullName evidence="2">Uncharacterized protein</fullName>
    </submittedName>
</protein>
<accession>A0A6A6SWR7</accession>
<proteinExistence type="predicted"/>
<gene>
    <name evidence="2" type="ORF">K491DRAFT_719343</name>
</gene>
<feature type="signal peptide" evidence="1">
    <location>
        <begin position="1"/>
        <end position="20"/>
    </location>
</feature>
<dbReference type="AlphaFoldDB" id="A0A6A6SWR7"/>
<sequence>MPMPLYIPLAVFLFLVLVSSFDDFNSVSIYAPGEVKADVSFEAQIAAEVYNGETQYCNAFRVYLAASANDDLSNDFYDSDCYLLHEHALCDASISIAADHVSYQNTSFTVSIPSSIGPSGSNYVLVARTLQTDGSYYGASLQSNVFELTGGTGKWSAVQSQGYTLWGADGIPCSSYSCVRNCSNAESEGTASNAQNGTSTYNACANSCPNVYIDPSSTRGGQPTATLTMPTSCSLQATATSISEDTGSAINPTATGTKPIAGAAGTSAASVLYGPHKSKVTLLSIGVIQFLVLVGIH</sequence>